<keyword evidence="1 9" id="KW-1003">Cell membrane</keyword>
<dbReference type="InterPro" id="IPR022711">
    <property type="entry name" value="RNase_Y_N"/>
</dbReference>
<gene>
    <name evidence="9" type="primary">rny</name>
    <name evidence="13" type="ORF">BST97_04595</name>
</gene>
<evidence type="ECO:0000256" key="3">
    <source>
        <dbReference type="ARBA" id="ARBA00022722"/>
    </source>
</evidence>
<dbReference type="PROSITE" id="PS51831">
    <property type="entry name" value="HD"/>
    <property type="match status" value="1"/>
</dbReference>
<dbReference type="InterPro" id="IPR004088">
    <property type="entry name" value="KH_dom_type_1"/>
</dbReference>
<evidence type="ECO:0000256" key="10">
    <source>
        <dbReference type="NCBIfam" id="TIGR03319"/>
    </source>
</evidence>
<dbReference type="Gene3D" id="3.30.1370.10">
    <property type="entry name" value="K Homology domain, type 1"/>
    <property type="match status" value="1"/>
</dbReference>
<dbReference type="PROSITE" id="PS50084">
    <property type="entry name" value="KH_TYPE_1"/>
    <property type="match status" value="1"/>
</dbReference>
<dbReference type="SUPFAM" id="SSF109604">
    <property type="entry name" value="HD-domain/PDEase-like"/>
    <property type="match status" value="1"/>
</dbReference>
<dbReference type="GO" id="GO:0004521">
    <property type="term" value="F:RNA endonuclease activity"/>
    <property type="evidence" value="ECO:0007669"/>
    <property type="project" value="UniProtKB-UniRule"/>
</dbReference>
<evidence type="ECO:0000256" key="8">
    <source>
        <dbReference type="ARBA" id="ARBA00023136"/>
    </source>
</evidence>
<dbReference type="Gene3D" id="1.10.3210.10">
    <property type="entry name" value="Hypothetical protein af1432"/>
    <property type="match status" value="1"/>
</dbReference>
<dbReference type="InterPro" id="IPR017705">
    <property type="entry name" value="Ribonuclease_Y"/>
</dbReference>
<dbReference type="InterPro" id="IPR004087">
    <property type="entry name" value="KH_dom"/>
</dbReference>
<keyword evidence="2 9" id="KW-0812">Transmembrane</keyword>
<evidence type="ECO:0000313" key="14">
    <source>
        <dbReference type="Proteomes" id="UP000193431"/>
    </source>
</evidence>
<dbReference type="AlphaFoldDB" id="A0A1W6MI78"/>
<accession>A0A1W6MI78</accession>
<keyword evidence="8 9" id="KW-0472">Membrane</keyword>
<dbReference type="Pfam" id="PF00013">
    <property type="entry name" value="KH_1"/>
    <property type="match status" value="1"/>
</dbReference>
<evidence type="ECO:0000256" key="5">
    <source>
        <dbReference type="ARBA" id="ARBA00022801"/>
    </source>
</evidence>
<dbReference type="RefSeq" id="WP_085766125.1">
    <property type="nucleotide sequence ID" value="NZ_CP019344.1"/>
</dbReference>
<dbReference type="CDD" id="cd00077">
    <property type="entry name" value="HDc"/>
    <property type="match status" value="1"/>
</dbReference>
<dbReference type="SMART" id="SM00322">
    <property type="entry name" value="KH"/>
    <property type="match status" value="1"/>
</dbReference>
<dbReference type="Pfam" id="PF12072">
    <property type="entry name" value="RNase_Y_N"/>
    <property type="match status" value="1"/>
</dbReference>
<dbReference type="GO" id="GO:0006402">
    <property type="term" value="P:mRNA catabolic process"/>
    <property type="evidence" value="ECO:0007669"/>
    <property type="project" value="UniProtKB-UniRule"/>
</dbReference>
<dbReference type="FunFam" id="1.10.3210.10:FF:000013">
    <property type="entry name" value="Ribonuclease Y"/>
    <property type="match status" value="1"/>
</dbReference>
<dbReference type="PANTHER" id="PTHR12826">
    <property type="entry name" value="RIBONUCLEASE Y"/>
    <property type="match status" value="1"/>
</dbReference>
<dbReference type="EMBL" id="CP019344">
    <property type="protein sequence ID" value="ARN77318.1"/>
    <property type="molecule type" value="Genomic_DNA"/>
</dbReference>
<keyword evidence="4 9" id="KW-0255">Endonuclease</keyword>
<evidence type="ECO:0000256" key="1">
    <source>
        <dbReference type="ARBA" id="ARBA00022475"/>
    </source>
</evidence>
<name>A0A1W6MI78_9FLAO</name>
<dbReference type="InterPro" id="IPR006675">
    <property type="entry name" value="HDIG_dom"/>
</dbReference>
<evidence type="ECO:0000256" key="6">
    <source>
        <dbReference type="ARBA" id="ARBA00022884"/>
    </source>
</evidence>
<dbReference type="SUPFAM" id="SSF54791">
    <property type="entry name" value="Eukaryotic type KH-domain (KH-domain type I)"/>
    <property type="match status" value="1"/>
</dbReference>
<comment type="similarity">
    <text evidence="9">Belongs to the RNase Y family.</text>
</comment>
<evidence type="ECO:0000313" key="13">
    <source>
        <dbReference type="EMBL" id="ARN77318.1"/>
    </source>
</evidence>
<evidence type="ECO:0000256" key="9">
    <source>
        <dbReference type="HAMAP-Rule" id="MF_00335"/>
    </source>
</evidence>
<dbReference type="SMART" id="SM00471">
    <property type="entry name" value="HDc"/>
    <property type="match status" value="1"/>
</dbReference>
<dbReference type="InterPro" id="IPR006674">
    <property type="entry name" value="HD_domain"/>
</dbReference>
<dbReference type="GO" id="GO:0005886">
    <property type="term" value="C:plasma membrane"/>
    <property type="evidence" value="ECO:0007669"/>
    <property type="project" value="UniProtKB-SubCell"/>
</dbReference>
<organism evidence="13 14">
    <name type="scientific">Nonlabens spongiae</name>
    <dbReference type="NCBI Taxonomy" id="331648"/>
    <lineage>
        <taxon>Bacteria</taxon>
        <taxon>Pseudomonadati</taxon>
        <taxon>Bacteroidota</taxon>
        <taxon>Flavobacteriia</taxon>
        <taxon>Flavobacteriales</taxon>
        <taxon>Flavobacteriaceae</taxon>
        <taxon>Nonlabens</taxon>
    </lineage>
</organism>
<dbReference type="GO" id="GO:0016787">
    <property type="term" value="F:hydrolase activity"/>
    <property type="evidence" value="ECO:0007669"/>
    <property type="project" value="UniProtKB-KW"/>
</dbReference>
<evidence type="ECO:0000256" key="7">
    <source>
        <dbReference type="ARBA" id="ARBA00022989"/>
    </source>
</evidence>
<dbReference type="Pfam" id="PF01966">
    <property type="entry name" value="HD"/>
    <property type="match status" value="1"/>
</dbReference>
<dbReference type="HAMAP" id="MF_00335">
    <property type="entry name" value="RNase_Y"/>
    <property type="match status" value="1"/>
</dbReference>
<dbReference type="Proteomes" id="UP000193431">
    <property type="component" value="Chromosome"/>
</dbReference>
<feature type="transmembrane region" description="Helical" evidence="9">
    <location>
        <begin position="6"/>
        <end position="24"/>
    </location>
</feature>
<keyword evidence="7 9" id="KW-1133">Transmembrane helix</keyword>
<feature type="domain" description="HD" evidence="12">
    <location>
        <begin position="351"/>
        <end position="444"/>
    </location>
</feature>
<dbReference type="GO" id="GO:0003723">
    <property type="term" value="F:RNA binding"/>
    <property type="evidence" value="ECO:0007669"/>
    <property type="project" value="UniProtKB-UniRule"/>
</dbReference>
<dbReference type="NCBIfam" id="TIGR03319">
    <property type="entry name" value="RNase_Y"/>
    <property type="match status" value="1"/>
</dbReference>
<dbReference type="InterPro" id="IPR003607">
    <property type="entry name" value="HD/PDEase_dom"/>
</dbReference>
<comment type="subcellular location">
    <subcellularLocation>
        <location evidence="9">Cell membrane</location>
        <topology evidence="9">Single-pass membrane protein</topology>
    </subcellularLocation>
</comment>
<dbReference type="EC" id="3.1.-.-" evidence="9 10"/>
<dbReference type="CDD" id="cd22431">
    <property type="entry name" value="KH-I_RNaseY"/>
    <property type="match status" value="1"/>
</dbReference>
<dbReference type="NCBIfam" id="TIGR00277">
    <property type="entry name" value="HDIG"/>
    <property type="match status" value="1"/>
</dbReference>
<dbReference type="PANTHER" id="PTHR12826:SF15">
    <property type="entry name" value="RIBONUCLEASE Y"/>
    <property type="match status" value="1"/>
</dbReference>
<keyword evidence="3 9" id="KW-0540">Nuclease</keyword>
<keyword evidence="6 9" id="KW-0694">RNA-binding</keyword>
<dbReference type="STRING" id="331648.BST97_04595"/>
<feature type="region of interest" description="Disordered" evidence="11">
    <location>
        <begin position="93"/>
        <end position="121"/>
    </location>
</feature>
<dbReference type="OrthoDB" id="9803205at2"/>
<sequence length="535" mass="59731">MEVQHYIFIAIALILGLVIGFFIAKSIVEKGKASQLVADARREAQSLTDKAAQKAEKIEKDAAAKGEQISKQKLERGKQKFMDLKAKHEKEVMAREKKVADSERRTKDKESKVTSELATNKKLNQKLESQLKEAEEKRNAIFKREEEIEKMHAEQVKKLEVASGLSGEEAKAQLVESLKDQAKTEAMSIIQNTIEEAKLTAQQEARKVIINTIQRIGTEEAVENCVSVFNLESDDVKGRIIGREGRNIRALEAATGVEIIVDDTPDAIILSCFDSVRREVARLSLHKLVTDGRIHPARIEEVVRKTRKQIDQEIIEVGKRTVIDLGIHGLHPELLKMVGRMKYRSSYGQNLLQHSREVAKLCGTMAAELGINPKLAKRAGLLHDIGKVPETEDETPHAILGMKLAEKHGEKPEVCNAIGAHHDEIEMTSLLSPVVQVCDAISGARPGARRQVLDSYIQRLKDLEDIAFGFKGVEKAYAIQAGRELRVMVESERINDEKAAQLSFEISQKIQTDMTYPGQVKVTVIRETRAVNIAK</sequence>
<evidence type="ECO:0000256" key="11">
    <source>
        <dbReference type="SAM" id="MobiDB-lite"/>
    </source>
</evidence>
<dbReference type="InterPro" id="IPR036612">
    <property type="entry name" value="KH_dom_type_1_sf"/>
</dbReference>
<evidence type="ECO:0000259" key="12">
    <source>
        <dbReference type="PROSITE" id="PS51831"/>
    </source>
</evidence>
<comment type="function">
    <text evidence="9">Endoribonuclease that initiates mRNA decay.</text>
</comment>
<keyword evidence="5 9" id="KW-0378">Hydrolase</keyword>
<feature type="compositionally biased region" description="Basic and acidic residues" evidence="11">
    <location>
        <begin position="93"/>
        <end position="113"/>
    </location>
</feature>
<proteinExistence type="inferred from homology"/>
<evidence type="ECO:0000256" key="2">
    <source>
        <dbReference type="ARBA" id="ARBA00022692"/>
    </source>
</evidence>
<reference evidence="13 14" key="1">
    <citation type="submission" date="2016-11" db="EMBL/GenBank/DDBJ databases">
        <title>Trade-off between light-utilization and light-protection in marine flavobacteria.</title>
        <authorList>
            <person name="Kumagai Y."/>
        </authorList>
    </citation>
    <scope>NUCLEOTIDE SEQUENCE [LARGE SCALE GENOMIC DNA]</scope>
    <source>
        <strain evidence="13 14">JCM 13191</strain>
    </source>
</reference>
<protein>
    <recommendedName>
        <fullName evidence="9 10">Ribonuclease Y</fullName>
        <shortName evidence="9">RNase Y</shortName>
        <ecNumber evidence="9 10">3.1.-.-</ecNumber>
    </recommendedName>
</protein>
<evidence type="ECO:0000256" key="4">
    <source>
        <dbReference type="ARBA" id="ARBA00022759"/>
    </source>
</evidence>
<keyword evidence="14" id="KW-1185">Reference proteome</keyword>